<dbReference type="SMART" id="SM00388">
    <property type="entry name" value="HisKA"/>
    <property type="match status" value="1"/>
</dbReference>
<dbReference type="GO" id="GO:0005524">
    <property type="term" value="F:ATP binding"/>
    <property type="evidence" value="ECO:0007669"/>
    <property type="project" value="UniProtKB-KW"/>
</dbReference>
<evidence type="ECO:0000256" key="5">
    <source>
        <dbReference type="ARBA" id="ARBA00022741"/>
    </source>
</evidence>
<keyword evidence="5" id="KW-0547">Nucleotide-binding</keyword>
<organism evidence="13 14">
    <name type="scientific">Geothermobacter hydrogeniphilus</name>
    <dbReference type="NCBI Taxonomy" id="1969733"/>
    <lineage>
        <taxon>Bacteria</taxon>
        <taxon>Pseudomonadati</taxon>
        <taxon>Thermodesulfobacteriota</taxon>
        <taxon>Desulfuromonadia</taxon>
        <taxon>Desulfuromonadales</taxon>
        <taxon>Geothermobacteraceae</taxon>
        <taxon>Geothermobacter</taxon>
    </lineage>
</organism>
<dbReference type="SUPFAM" id="SSF47384">
    <property type="entry name" value="Homodimeric domain of signal transducing histidine kinase"/>
    <property type="match status" value="1"/>
</dbReference>
<evidence type="ECO:0000256" key="2">
    <source>
        <dbReference type="ARBA" id="ARBA00012438"/>
    </source>
</evidence>
<dbReference type="InterPro" id="IPR004358">
    <property type="entry name" value="Sig_transdc_His_kin-like_C"/>
</dbReference>
<dbReference type="Gene3D" id="3.40.50.2300">
    <property type="match status" value="1"/>
</dbReference>
<dbReference type="Gene3D" id="1.10.287.130">
    <property type="match status" value="1"/>
</dbReference>
<evidence type="ECO:0000256" key="9">
    <source>
        <dbReference type="PROSITE-ProRule" id="PRU00169"/>
    </source>
</evidence>
<evidence type="ECO:0000313" key="14">
    <source>
        <dbReference type="Proteomes" id="UP000236340"/>
    </source>
</evidence>
<gene>
    <name evidence="13" type="ORF">C2E25_07065</name>
</gene>
<dbReference type="PROSITE" id="PS50109">
    <property type="entry name" value="HIS_KIN"/>
    <property type="match status" value="1"/>
</dbReference>
<dbReference type="InterPro" id="IPR011006">
    <property type="entry name" value="CheY-like_superfamily"/>
</dbReference>
<dbReference type="SMART" id="SM00448">
    <property type="entry name" value="REC"/>
    <property type="match status" value="1"/>
</dbReference>
<dbReference type="EC" id="2.7.13.3" evidence="2"/>
<protein>
    <recommendedName>
        <fullName evidence="2">histidine kinase</fullName>
        <ecNumber evidence="2">2.7.13.3</ecNumber>
    </recommendedName>
</protein>
<dbReference type="Gene3D" id="3.30.565.10">
    <property type="entry name" value="Histidine kinase-like ATPase, C-terminal domain"/>
    <property type="match status" value="1"/>
</dbReference>
<keyword evidence="6" id="KW-0418">Kinase</keyword>
<dbReference type="InterPro" id="IPR036890">
    <property type="entry name" value="HATPase_C_sf"/>
</dbReference>
<dbReference type="PRINTS" id="PR00344">
    <property type="entry name" value="BCTRLSENSOR"/>
</dbReference>
<dbReference type="Pfam" id="PF02518">
    <property type="entry name" value="HATPase_c"/>
    <property type="match status" value="1"/>
</dbReference>
<keyword evidence="8" id="KW-0902">Two-component regulatory system</keyword>
<evidence type="ECO:0000259" key="11">
    <source>
        <dbReference type="PROSITE" id="PS50109"/>
    </source>
</evidence>
<evidence type="ECO:0000256" key="10">
    <source>
        <dbReference type="SAM" id="Phobius"/>
    </source>
</evidence>
<dbReference type="Pfam" id="PF00072">
    <property type="entry name" value="Response_reg"/>
    <property type="match status" value="1"/>
</dbReference>
<dbReference type="OrthoDB" id="45683at2"/>
<keyword evidence="10" id="KW-0812">Transmembrane</keyword>
<dbReference type="Proteomes" id="UP000236340">
    <property type="component" value="Unassembled WGS sequence"/>
</dbReference>
<dbReference type="SUPFAM" id="SSF55874">
    <property type="entry name" value="ATPase domain of HSP90 chaperone/DNA topoisomerase II/histidine kinase"/>
    <property type="match status" value="1"/>
</dbReference>
<dbReference type="InterPro" id="IPR003594">
    <property type="entry name" value="HATPase_dom"/>
</dbReference>
<reference evidence="13 14" key="1">
    <citation type="journal article" date="2018" name="Genome Announc.">
        <title>Genome Sequence of Geothermobacter sp. HR-1 Iron Reducer from the Loihi Seamount.</title>
        <authorList>
            <person name="Smith H."/>
            <person name="Abuyen K."/>
            <person name="Tremblay J."/>
            <person name="Savalia P."/>
            <person name="Perez-Rodriguez I."/>
            <person name="Emerson D."/>
            <person name="Tully B."/>
            <person name="Amend J."/>
        </authorList>
    </citation>
    <scope>NUCLEOTIDE SEQUENCE [LARGE SCALE GENOMIC DNA]</scope>
    <source>
        <strain evidence="13 14">HR-1</strain>
    </source>
</reference>
<dbReference type="CDD" id="cd00156">
    <property type="entry name" value="REC"/>
    <property type="match status" value="1"/>
</dbReference>
<comment type="catalytic activity">
    <reaction evidence="1">
        <text>ATP + protein L-histidine = ADP + protein N-phospho-L-histidine.</text>
        <dbReference type="EC" id="2.7.13.3"/>
    </reaction>
</comment>
<feature type="domain" description="Histidine kinase" evidence="11">
    <location>
        <begin position="241"/>
        <end position="466"/>
    </location>
</feature>
<evidence type="ECO:0000256" key="6">
    <source>
        <dbReference type="ARBA" id="ARBA00022777"/>
    </source>
</evidence>
<dbReference type="SUPFAM" id="SSF52172">
    <property type="entry name" value="CheY-like"/>
    <property type="match status" value="1"/>
</dbReference>
<evidence type="ECO:0000256" key="8">
    <source>
        <dbReference type="ARBA" id="ARBA00023012"/>
    </source>
</evidence>
<feature type="transmembrane region" description="Helical" evidence="10">
    <location>
        <begin position="12"/>
        <end position="35"/>
    </location>
</feature>
<dbReference type="InterPro" id="IPR001789">
    <property type="entry name" value="Sig_transdc_resp-reg_receiver"/>
</dbReference>
<dbReference type="EMBL" id="PPFX01000012">
    <property type="protein sequence ID" value="PNU20473.1"/>
    <property type="molecule type" value="Genomic_DNA"/>
</dbReference>
<keyword evidence="7" id="KW-0067">ATP-binding</keyword>
<evidence type="ECO:0000256" key="3">
    <source>
        <dbReference type="ARBA" id="ARBA00022553"/>
    </source>
</evidence>
<proteinExistence type="predicted"/>
<keyword evidence="10" id="KW-1133">Transmembrane helix</keyword>
<dbReference type="PANTHER" id="PTHR43065:SF46">
    <property type="entry name" value="C4-DICARBOXYLATE TRANSPORT SENSOR PROTEIN DCTB"/>
    <property type="match status" value="1"/>
</dbReference>
<evidence type="ECO:0000259" key="12">
    <source>
        <dbReference type="PROSITE" id="PS50110"/>
    </source>
</evidence>
<keyword evidence="3 9" id="KW-0597">Phosphoprotein</keyword>
<dbReference type="InterPro" id="IPR003661">
    <property type="entry name" value="HisK_dim/P_dom"/>
</dbReference>
<dbReference type="RefSeq" id="WP_103115060.1">
    <property type="nucleotide sequence ID" value="NZ_PPFX01000012.1"/>
</dbReference>
<accession>A0A2K2HB67</accession>
<feature type="domain" description="Response regulatory" evidence="12">
    <location>
        <begin position="488"/>
        <end position="603"/>
    </location>
</feature>
<comment type="caution">
    <text evidence="13">The sequence shown here is derived from an EMBL/GenBank/DDBJ whole genome shotgun (WGS) entry which is preliminary data.</text>
</comment>
<dbReference type="AlphaFoldDB" id="A0A2K2HB67"/>
<dbReference type="GO" id="GO:0000155">
    <property type="term" value="F:phosphorelay sensor kinase activity"/>
    <property type="evidence" value="ECO:0007669"/>
    <property type="project" value="InterPro"/>
</dbReference>
<dbReference type="InterPro" id="IPR036097">
    <property type="entry name" value="HisK_dim/P_sf"/>
</dbReference>
<feature type="modified residue" description="4-aspartylphosphate" evidence="9">
    <location>
        <position position="537"/>
    </location>
</feature>
<keyword evidence="10" id="KW-0472">Membrane</keyword>
<feature type="transmembrane region" description="Helical" evidence="10">
    <location>
        <begin position="175"/>
        <end position="193"/>
    </location>
</feature>
<dbReference type="CDD" id="cd00082">
    <property type="entry name" value="HisKA"/>
    <property type="match status" value="1"/>
</dbReference>
<name>A0A2K2HB67_9BACT</name>
<evidence type="ECO:0000256" key="7">
    <source>
        <dbReference type="ARBA" id="ARBA00022840"/>
    </source>
</evidence>
<dbReference type="SMART" id="SM00387">
    <property type="entry name" value="HATPase_c"/>
    <property type="match status" value="1"/>
</dbReference>
<keyword evidence="4" id="KW-0808">Transferase</keyword>
<evidence type="ECO:0000256" key="1">
    <source>
        <dbReference type="ARBA" id="ARBA00000085"/>
    </source>
</evidence>
<evidence type="ECO:0000313" key="13">
    <source>
        <dbReference type="EMBL" id="PNU20473.1"/>
    </source>
</evidence>
<sequence>MGSSRTDSNRPYLLQSLFQITVLVCLLIFVGWSLFTMRQAEERRFRFEALNRCRVLEVAIADILHGGSKHQIDQIQKRIDKLVQSDPRIVCLSVIAKAADGRYRHIASSLPIRVGKPAHEEDLEALSSGKIIFLDEDYRDVGALDITYPVRDFDGRTVALLGYTVSRETNDHTPLVLSGLGLLTFFLLLFHLLQARVLARQDRSIQQSLRRQLQDEESLRSMAEELHQAKKMEAIGLLAGGVAHDLNNMLMGIVALPDLLLEVDNLTRRQREQLVDIRDAGRRIADVVADMQALSRDSAASREIVDLNRIIEEYLDSPEYRELCRHHGVDLSTELEFCLPAVIGTGSHLRKVVMNLIINAMEACDRQGQITVSTSTQSLTEPHKGYETVPPGKYVRLRISDTGSGIDPDIMGQVFDPFFSKKGLGRSGTGLGLAVCWSIIHDHRGYIDLYANQPGSVFDIYLPASVLETPLLTEQDAPLSRAQGSGASIMVIDDESGPRSVICDMLRSLGYRVFEADSGEDALETLSRRKVDLLLLDMVMPSGLSGLETYRRVIALHPGQKTLIVSGQAESNDVREAQRLGAGLFLKKPLNLQQLATAIYTELHHPPNSAPHPDTINP</sequence>
<dbReference type="PROSITE" id="PS50110">
    <property type="entry name" value="RESPONSE_REGULATORY"/>
    <property type="match status" value="1"/>
</dbReference>
<dbReference type="PANTHER" id="PTHR43065">
    <property type="entry name" value="SENSOR HISTIDINE KINASE"/>
    <property type="match status" value="1"/>
</dbReference>
<evidence type="ECO:0000256" key="4">
    <source>
        <dbReference type="ARBA" id="ARBA00022679"/>
    </source>
</evidence>
<dbReference type="InterPro" id="IPR005467">
    <property type="entry name" value="His_kinase_dom"/>
</dbReference>